<dbReference type="SUPFAM" id="SSF47789">
    <property type="entry name" value="C-terminal domain of RNA polymerase alpha subunit"/>
    <property type="match status" value="1"/>
</dbReference>
<accession>A0A6N0HUU7</accession>
<dbReference type="EMBL" id="CP054491">
    <property type="protein sequence ID" value="QKQ26174.1"/>
    <property type="molecule type" value="Genomic_DNA"/>
</dbReference>
<reference evidence="2 3" key="1">
    <citation type="submission" date="2020-05" db="EMBL/GenBank/DDBJ databases">
        <title>Horizontal transmission and recombination maintain forever young bacterial symbiont genomes.</title>
        <authorList>
            <person name="Russell S.L."/>
            <person name="Pepper-Tunick E."/>
            <person name="Svedberg J."/>
            <person name="Byrne A."/>
            <person name="Ruelas Castillo J."/>
            <person name="Vollmers C."/>
            <person name="Beinart R.A."/>
            <person name="Corbett-Detig R."/>
        </authorList>
    </citation>
    <scope>NUCLEOTIDE SEQUENCE [LARGE SCALE GENOMIC DNA]</scope>
    <source>
        <strain evidence="2">Santa_Monica_outfall</strain>
    </source>
</reference>
<proteinExistence type="predicted"/>
<dbReference type="AlphaFoldDB" id="A0A6N0HUU7"/>
<organism evidence="2 3">
    <name type="scientific">Candidatus Reidiella endopervernicosa</name>
    <dbReference type="NCBI Taxonomy" id="2738883"/>
    <lineage>
        <taxon>Bacteria</taxon>
        <taxon>Pseudomonadati</taxon>
        <taxon>Pseudomonadota</taxon>
        <taxon>Gammaproteobacteria</taxon>
        <taxon>Candidatus Reidiella</taxon>
    </lineage>
</organism>
<feature type="domain" description="RNA polymerase alpha subunit C-terminal" evidence="1">
    <location>
        <begin position="2"/>
        <end position="47"/>
    </location>
</feature>
<dbReference type="Gene3D" id="1.10.150.20">
    <property type="entry name" value="5' to 3' exonuclease, C-terminal subdomain"/>
    <property type="match status" value="1"/>
</dbReference>
<dbReference type="GO" id="GO:0003899">
    <property type="term" value="F:DNA-directed RNA polymerase activity"/>
    <property type="evidence" value="ECO:0007669"/>
    <property type="project" value="InterPro"/>
</dbReference>
<evidence type="ECO:0000313" key="3">
    <source>
        <dbReference type="Proteomes" id="UP000509658"/>
    </source>
</evidence>
<evidence type="ECO:0000313" key="2">
    <source>
        <dbReference type="EMBL" id="QKQ26174.1"/>
    </source>
</evidence>
<dbReference type="Pfam" id="PF03118">
    <property type="entry name" value="RNA_pol_A_CTD"/>
    <property type="match status" value="1"/>
</dbReference>
<name>A0A6N0HUU7_9GAMM</name>
<dbReference type="RefSeq" id="WP_174672980.1">
    <property type="nucleotide sequence ID" value="NZ_CP054491.1"/>
</dbReference>
<dbReference type="KEGG" id="rev:HUE57_07650"/>
<dbReference type="Proteomes" id="UP000509658">
    <property type="component" value="Chromosome"/>
</dbReference>
<dbReference type="GO" id="GO:0003677">
    <property type="term" value="F:DNA binding"/>
    <property type="evidence" value="ECO:0007669"/>
    <property type="project" value="InterPro"/>
</dbReference>
<gene>
    <name evidence="2" type="ORF">HUE57_07650</name>
</gene>
<keyword evidence="3" id="KW-1185">Reference proteome</keyword>
<protein>
    <recommendedName>
        <fullName evidence="1">RNA polymerase alpha subunit C-terminal domain-containing protein</fullName>
    </recommendedName>
</protein>
<dbReference type="GO" id="GO:0006351">
    <property type="term" value="P:DNA-templated transcription"/>
    <property type="evidence" value="ECO:0007669"/>
    <property type="project" value="InterPro"/>
</dbReference>
<sequence>MDKKIESLGLSRRTLNILKVEEIYFIGQLVQNTEVDLLKLPSLGKNSNRS</sequence>
<evidence type="ECO:0000259" key="1">
    <source>
        <dbReference type="Pfam" id="PF03118"/>
    </source>
</evidence>
<dbReference type="InterPro" id="IPR011260">
    <property type="entry name" value="RNAP_asu_C"/>
</dbReference>